<accession>A0AA37GXQ8</accession>
<gene>
    <name evidence="1" type="ORF">ColLi_10806</name>
</gene>
<evidence type="ECO:0000313" key="2">
    <source>
        <dbReference type="Proteomes" id="UP001055172"/>
    </source>
</evidence>
<dbReference type="Proteomes" id="UP001055172">
    <property type="component" value="Unassembled WGS sequence"/>
</dbReference>
<sequence>MTEAVAPPIPASAAKKKFATPPVKIACLACHRSGTASGRRVSMWPIAPLWHGLHLAGALEL</sequence>
<dbReference type="AlphaFoldDB" id="A0AA37GXQ8"/>
<dbReference type="EMBL" id="BPPX01000029">
    <property type="protein sequence ID" value="GJC87968.1"/>
    <property type="molecule type" value="Genomic_DNA"/>
</dbReference>
<organism evidence="1 2">
    <name type="scientific">Colletotrichum liriopes</name>
    <dbReference type="NCBI Taxonomy" id="708192"/>
    <lineage>
        <taxon>Eukaryota</taxon>
        <taxon>Fungi</taxon>
        <taxon>Dikarya</taxon>
        <taxon>Ascomycota</taxon>
        <taxon>Pezizomycotina</taxon>
        <taxon>Sordariomycetes</taxon>
        <taxon>Hypocreomycetidae</taxon>
        <taxon>Glomerellales</taxon>
        <taxon>Glomerellaceae</taxon>
        <taxon>Colletotrichum</taxon>
        <taxon>Colletotrichum spaethianum species complex</taxon>
    </lineage>
</organism>
<evidence type="ECO:0000313" key="1">
    <source>
        <dbReference type="EMBL" id="GJC87968.1"/>
    </source>
</evidence>
<reference evidence="1 2" key="1">
    <citation type="submission" date="2021-07" db="EMBL/GenBank/DDBJ databases">
        <title>Genome data of Colletotrichum spaethianum.</title>
        <authorList>
            <person name="Utami Y.D."/>
            <person name="Hiruma K."/>
        </authorList>
    </citation>
    <scope>NUCLEOTIDE SEQUENCE [LARGE SCALE GENOMIC DNA]</scope>
    <source>
        <strain evidence="1 2">MAFF 242679</strain>
    </source>
</reference>
<name>A0AA37GXQ8_9PEZI</name>
<protein>
    <submittedName>
        <fullName evidence="1">Uncharacterized protein</fullName>
    </submittedName>
</protein>
<proteinExistence type="predicted"/>
<keyword evidence="2" id="KW-1185">Reference proteome</keyword>
<comment type="caution">
    <text evidence="1">The sequence shown here is derived from an EMBL/GenBank/DDBJ whole genome shotgun (WGS) entry which is preliminary data.</text>
</comment>